<dbReference type="Proteomes" id="UP000295210">
    <property type="component" value="Unassembled WGS sequence"/>
</dbReference>
<keyword evidence="1" id="KW-0472">Membrane</keyword>
<keyword evidence="3" id="KW-1185">Reference proteome</keyword>
<gene>
    <name evidence="2" type="ORF">C7378_2108</name>
</gene>
<sequence>MAEIKDEGFARGGLGFASGVLFFAAAFLVKLGLLHALEKKNI</sequence>
<evidence type="ECO:0000256" key="1">
    <source>
        <dbReference type="SAM" id="Phobius"/>
    </source>
</evidence>
<keyword evidence="1" id="KW-1133">Transmembrane helix</keyword>
<accession>A0A4R1L3B3</accession>
<protein>
    <submittedName>
        <fullName evidence="2">Uncharacterized protein</fullName>
    </submittedName>
</protein>
<comment type="caution">
    <text evidence="2">The sequence shown here is derived from an EMBL/GenBank/DDBJ whole genome shotgun (WGS) entry which is preliminary data.</text>
</comment>
<dbReference type="EMBL" id="SMGK01000003">
    <property type="protein sequence ID" value="TCK72526.1"/>
    <property type="molecule type" value="Genomic_DNA"/>
</dbReference>
<evidence type="ECO:0000313" key="3">
    <source>
        <dbReference type="Proteomes" id="UP000295210"/>
    </source>
</evidence>
<name>A0A4R1L3B3_9BACT</name>
<dbReference type="AlphaFoldDB" id="A0A4R1L3B3"/>
<feature type="transmembrane region" description="Helical" evidence="1">
    <location>
        <begin position="12"/>
        <end position="33"/>
    </location>
</feature>
<reference evidence="2 3" key="1">
    <citation type="submission" date="2019-03" db="EMBL/GenBank/DDBJ databases">
        <title>Genomic Encyclopedia of Type Strains, Phase IV (KMG-IV): sequencing the most valuable type-strain genomes for metagenomic binning, comparative biology and taxonomic classification.</title>
        <authorList>
            <person name="Goeker M."/>
        </authorList>
    </citation>
    <scope>NUCLEOTIDE SEQUENCE [LARGE SCALE GENOMIC DNA]</scope>
    <source>
        <strain evidence="2 3">DSM 103428</strain>
    </source>
</reference>
<keyword evidence="1" id="KW-0812">Transmembrane</keyword>
<organism evidence="2 3">
    <name type="scientific">Acidipila rosea</name>
    <dbReference type="NCBI Taxonomy" id="768535"/>
    <lineage>
        <taxon>Bacteria</taxon>
        <taxon>Pseudomonadati</taxon>
        <taxon>Acidobacteriota</taxon>
        <taxon>Terriglobia</taxon>
        <taxon>Terriglobales</taxon>
        <taxon>Acidobacteriaceae</taxon>
        <taxon>Acidipila</taxon>
    </lineage>
</organism>
<evidence type="ECO:0000313" key="2">
    <source>
        <dbReference type="EMBL" id="TCK72526.1"/>
    </source>
</evidence>
<proteinExistence type="predicted"/>
<dbReference type="RefSeq" id="WP_279388587.1">
    <property type="nucleotide sequence ID" value="NZ_SMGK01000003.1"/>
</dbReference>